<dbReference type="SUPFAM" id="SSF56176">
    <property type="entry name" value="FAD-binding/transporter-associated domain-like"/>
    <property type="match status" value="1"/>
</dbReference>
<dbReference type="GO" id="GO:1901696">
    <property type="term" value="P:cannabinoid biosynthetic process"/>
    <property type="evidence" value="ECO:0007669"/>
    <property type="project" value="UniProtKB-ARBA"/>
</dbReference>
<dbReference type="Pfam" id="PF08031">
    <property type="entry name" value="BBE"/>
    <property type="match status" value="1"/>
</dbReference>
<evidence type="ECO:0000256" key="7">
    <source>
        <dbReference type="ARBA" id="ARBA00023180"/>
    </source>
</evidence>
<dbReference type="InterPro" id="IPR036318">
    <property type="entry name" value="FAD-bd_PCMH-like_sf"/>
</dbReference>
<dbReference type="GeneID" id="111020162"/>
<evidence type="ECO:0000313" key="10">
    <source>
        <dbReference type="Proteomes" id="UP000504603"/>
    </source>
</evidence>
<dbReference type="Proteomes" id="UP000504603">
    <property type="component" value="Unplaced"/>
</dbReference>
<reference evidence="11" key="1">
    <citation type="submission" date="2025-08" db="UniProtKB">
        <authorList>
            <consortium name="RefSeq"/>
        </authorList>
    </citation>
    <scope>IDENTIFICATION</scope>
    <source>
        <strain evidence="11">OHB3-1</strain>
    </source>
</reference>
<dbReference type="InterPro" id="IPR016169">
    <property type="entry name" value="FAD-bd_PCMH_sub2"/>
</dbReference>
<gene>
    <name evidence="11" type="primary">LOC111020162</name>
</gene>
<organism evidence="10 11">
    <name type="scientific">Momordica charantia</name>
    <name type="common">Bitter gourd</name>
    <name type="synonym">Balsam pear</name>
    <dbReference type="NCBI Taxonomy" id="3673"/>
    <lineage>
        <taxon>Eukaryota</taxon>
        <taxon>Viridiplantae</taxon>
        <taxon>Streptophyta</taxon>
        <taxon>Embryophyta</taxon>
        <taxon>Tracheophyta</taxon>
        <taxon>Spermatophyta</taxon>
        <taxon>Magnoliopsida</taxon>
        <taxon>eudicotyledons</taxon>
        <taxon>Gunneridae</taxon>
        <taxon>Pentapetalae</taxon>
        <taxon>rosids</taxon>
        <taxon>fabids</taxon>
        <taxon>Cucurbitales</taxon>
        <taxon>Cucurbitaceae</taxon>
        <taxon>Momordiceae</taxon>
        <taxon>Momordica</taxon>
    </lineage>
</organism>
<dbReference type="GO" id="GO:0016491">
    <property type="term" value="F:oxidoreductase activity"/>
    <property type="evidence" value="ECO:0007669"/>
    <property type="project" value="InterPro"/>
</dbReference>
<proteinExistence type="inferred from homology"/>
<evidence type="ECO:0000256" key="3">
    <source>
        <dbReference type="ARBA" id="ARBA00022630"/>
    </source>
</evidence>
<keyword evidence="3" id="KW-0285">Flavoprotein</keyword>
<keyword evidence="7" id="KW-0325">Glycoprotein</keyword>
<keyword evidence="10" id="KW-1185">Reference proteome</keyword>
<dbReference type="InterPro" id="IPR006094">
    <property type="entry name" value="Oxid_FAD_bind_N"/>
</dbReference>
<dbReference type="KEGG" id="mcha:111020162"/>
<evidence type="ECO:0000256" key="8">
    <source>
        <dbReference type="SAM" id="SignalP"/>
    </source>
</evidence>
<evidence type="ECO:0000256" key="4">
    <source>
        <dbReference type="ARBA" id="ARBA00022729"/>
    </source>
</evidence>
<evidence type="ECO:0000313" key="11">
    <source>
        <dbReference type="RefSeq" id="XP_022152426.1"/>
    </source>
</evidence>
<dbReference type="RefSeq" id="XP_022152426.1">
    <property type="nucleotide sequence ID" value="XM_022296734.1"/>
</dbReference>
<feature type="chain" id="PRO_5026916555" evidence="8">
    <location>
        <begin position="24"/>
        <end position="543"/>
    </location>
</feature>
<sequence length="543" mass="61581">MKSPITSLAYIFVVSWFSWVASAYNQENFIHCLSLHSLNTSSILNIIYTSTDPSYSSILNYSIMNERFMGAKTPKPQVIVTPLQVSHIQASIICARKNGFQIRTRSGGHDYEGISYVSDVPFVLVDFVNLRSIDIDVERKVAWVQSGATLGELYYKIAEKSKTLGYPGGVCPTVGVGGHFSGGGYGVMLRKFGLAIDNVIDAYLVDVNGELHDRKSMGEDVFWAIRGGGASFGIILSWKIKLVSVPSVVTVFTIKRNLEENATDLVHRWQYVANKQDDRLVIRIILSGMKSSNHQNGKRLSIEASFSSLFLGKVEELLPIMQRTFPELGMTKEDCTEMSWIESVLYFADFEPKRQPLDVLIDRSFAFRGVFKGKSDYVDEPIPKTGLIGLWELLNQKEVQFARMHLIPYGGKMNEISESETPYPHRAGNLYNIHYVVSWGGDEDIAQKHISWIRKLYNYMTPFVSKNPRGAYVNYRDLDLGINNINEYTSYEKASIWGLKYYKDNFERLVSIKTKVDPTDFFTNQQSIPSLLSSKKRREHETS</sequence>
<dbReference type="Gene3D" id="3.30.43.10">
    <property type="entry name" value="Uridine Diphospho-n-acetylenolpyruvylglucosamine Reductase, domain 2"/>
    <property type="match status" value="1"/>
</dbReference>
<dbReference type="Gene3D" id="3.30.465.10">
    <property type="match status" value="1"/>
</dbReference>
<dbReference type="Pfam" id="PF01565">
    <property type="entry name" value="FAD_binding_4"/>
    <property type="match status" value="1"/>
</dbReference>
<evidence type="ECO:0000256" key="5">
    <source>
        <dbReference type="ARBA" id="ARBA00022827"/>
    </source>
</evidence>
<keyword evidence="6" id="KW-1015">Disulfide bond</keyword>
<accession>A0A6J1DHP3</accession>
<keyword evidence="4 8" id="KW-0732">Signal</keyword>
<dbReference type="GO" id="GO:0071949">
    <property type="term" value="F:FAD binding"/>
    <property type="evidence" value="ECO:0007669"/>
    <property type="project" value="InterPro"/>
</dbReference>
<name>A0A6J1DHP3_MOMCH</name>
<dbReference type="InterPro" id="IPR016166">
    <property type="entry name" value="FAD-bd_PCMH"/>
</dbReference>
<dbReference type="Gene3D" id="3.40.462.20">
    <property type="match status" value="1"/>
</dbReference>
<evidence type="ECO:0000256" key="2">
    <source>
        <dbReference type="ARBA" id="ARBA00005466"/>
    </source>
</evidence>
<dbReference type="InterPro" id="IPR016167">
    <property type="entry name" value="FAD-bd_PCMH_sub1"/>
</dbReference>
<evidence type="ECO:0000259" key="9">
    <source>
        <dbReference type="PROSITE" id="PS51387"/>
    </source>
</evidence>
<dbReference type="InterPro" id="IPR012951">
    <property type="entry name" value="BBE"/>
</dbReference>
<evidence type="ECO:0000256" key="6">
    <source>
        <dbReference type="ARBA" id="ARBA00023157"/>
    </source>
</evidence>
<evidence type="ECO:0000256" key="1">
    <source>
        <dbReference type="ARBA" id="ARBA00001974"/>
    </source>
</evidence>
<protein>
    <submittedName>
        <fullName evidence="11">Berberine bridge enzyme-like 18</fullName>
    </submittedName>
</protein>
<dbReference type="OrthoDB" id="407275at2759"/>
<dbReference type="PANTHER" id="PTHR32448">
    <property type="entry name" value="OS08G0158400 PROTEIN"/>
    <property type="match status" value="1"/>
</dbReference>
<dbReference type="AlphaFoldDB" id="A0A6J1DHP3"/>
<comment type="similarity">
    <text evidence="2">Belongs to the oxygen-dependent FAD-linked oxidoreductase family.</text>
</comment>
<feature type="signal peptide" evidence="8">
    <location>
        <begin position="1"/>
        <end position="23"/>
    </location>
</feature>
<comment type="cofactor">
    <cofactor evidence="1">
        <name>FAD</name>
        <dbReference type="ChEBI" id="CHEBI:57692"/>
    </cofactor>
</comment>
<dbReference type="PROSITE" id="PS51387">
    <property type="entry name" value="FAD_PCMH"/>
    <property type="match status" value="1"/>
</dbReference>
<keyword evidence="5" id="KW-0274">FAD</keyword>
<feature type="domain" description="FAD-binding PCMH-type" evidence="9">
    <location>
        <begin position="72"/>
        <end position="245"/>
    </location>
</feature>
<dbReference type="FunFam" id="3.30.43.10:FF:000004">
    <property type="entry name" value="Berberine bridge enzyme-like 15"/>
    <property type="match status" value="1"/>
</dbReference>